<keyword evidence="3" id="KW-1185">Reference proteome</keyword>
<dbReference type="EMBL" id="BQNB010015840">
    <property type="protein sequence ID" value="GJT44746.1"/>
    <property type="molecule type" value="Genomic_DNA"/>
</dbReference>
<feature type="compositionally biased region" description="Basic and acidic residues" evidence="1">
    <location>
        <begin position="269"/>
        <end position="293"/>
    </location>
</feature>
<name>A0ABQ5E2U3_9ASTR</name>
<evidence type="ECO:0000313" key="2">
    <source>
        <dbReference type="EMBL" id="GJT44746.1"/>
    </source>
</evidence>
<proteinExistence type="predicted"/>
<dbReference type="Proteomes" id="UP001151760">
    <property type="component" value="Unassembled WGS sequence"/>
</dbReference>
<feature type="compositionally biased region" description="Basic and acidic residues" evidence="1">
    <location>
        <begin position="226"/>
        <end position="240"/>
    </location>
</feature>
<reference evidence="2" key="1">
    <citation type="journal article" date="2022" name="Int. J. Mol. Sci.">
        <title>Draft Genome of Tanacetum Coccineum: Genomic Comparison of Closely Related Tanacetum-Family Plants.</title>
        <authorList>
            <person name="Yamashiro T."/>
            <person name="Shiraishi A."/>
            <person name="Nakayama K."/>
            <person name="Satake H."/>
        </authorList>
    </citation>
    <scope>NUCLEOTIDE SEQUENCE</scope>
</reference>
<reference evidence="2" key="2">
    <citation type="submission" date="2022-01" db="EMBL/GenBank/DDBJ databases">
        <authorList>
            <person name="Yamashiro T."/>
            <person name="Shiraishi A."/>
            <person name="Satake H."/>
            <person name="Nakayama K."/>
        </authorList>
    </citation>
    <scope>NUCLEOTIDE SEQUENCE</scope>
</reference>
<feature type="region of interest" description="Disordered" evidence="1">
    <location>
        <begin position="167"/>
        <end position="240"/>
    </location>
</feature>
<accession>A0ABQ5E2U3</accession>
<evidence type="ECO:0000313" key="3">
    <source>
        <dbReference type="Proteomes" id="UP001151760"/>
    </source>
</evidence>
<feature type="region of interest" description="Disordered" evidence="1">
    <location>
        <begin position="268"/>
        <end position="294"/>
    </location>
</feature>
<protein>
    <submittedName>
        <fullName evidence="2">Uncharacterized protein</fullName>
    </submittedName>
</protein>
<feature type="compositionally biased region" description="Basic and acidic residues" evidence="1">
    <location>
        <begin position="204"/>
        <end position="213"/>
    </location>
</feature>
<gene>
    <name evidence="2" type="ORF">Tco_0953461</name>
</gene>
<comment type="caution">
    <text evidence="2">The sequence shown here is derived from an EMBL/GenBank/DDBJ whole genome shotgun (WGS) entry which is preliminary data.</text>
</comment>
<organism evidence="2 3">
    <name type="scientific">Tanacetum coccineum</name>
    <dbReference type="NCBI Taxonomy" id="301880"/>
    <lineage>
        <taxon>Eukaryota</taxon>
        <taxon>Viridiplantae</taxon>
        <taxon>Streptophyta</taxon>
        <taxon>Embryophyta</taxon>
        <taxon>Tracheophyta</taxon>
        <taxon>Spermatophyta</taxon>
        <taxon>Magnoliopsida</taxon>
        <taxon>eudicotyledons</taxon>
        <taxon>Gunneridae</taxon>
        <taxon>Pentapetalae</taxon>
        <taxon>asterids</taxon>
        <taxon>campanulids</taxon>
        <taxon>Asterales</taxon>
        <taxon>Asteraceae</taxon>
        <taxon>Asteroideae</taxon>
        <taxon>Anthemideae</taxon>
        <taxon>Anthemidinae</taxon>
        <taxon>Tanacetum</taxon>
    </lineage>
</organism>
<evidence type="ECO:0000256" key="1">
    <source>
        <dbReference type="SAM" id="MobiDB-lite"/>
    </source>
</evidence>
<sequence length="719" mass="80457">MVPPNNLDPDLAGKLANPKESHLIVVKRISRKSTSGACQILGGKLVCWIAKKQQLVAMSSIEAEYVAAVGCYLHPPIDSSEARPPKEFIIKFSVMNGKKPLTLDYKTFCESTRLDYNKGNYVAHLSLEAVLNGNYSSTKQLNFIQQLLVFSLLTWTRIDIGELVSSGQTAHPQDTEENTQPAVKGFHSPLDEGTSTSKPLLEGKTNDLKDSKGNKQPADMGLLATHPDDGPDHNKGKNSFEVEPNTETLLLTTVSGIQALLDDFEDELKDAKHQSPSPPKDDLESSKSKKTADALDSESSLCSKTFKLYDNYMPITERQLEVQNAVKEDFALNKKVLKAVEAYTMNSTNLTKLLTSVKTFDFPGLITDVDSLNAAVTAQNDHLAKLIGSSSQPNVLVIDITSPVQPESPQVVLRVDRGKGIAKDIDKSPPKLVKASKKVCPDPNTPVLIPYEIQGKMYQFTKEQYQANLDKEDKLEKAAKEARLLEINKFELIKVVHKVVKEAGVDPKALQNLKGGQEFIKKQKSKLNVLNKERMKKLAKAKKLRKKRTDQYRWTTCSRLKLEIIIDIHIHPNTKHVIITVYRDNDRRNFDVHNPFMFGDFWTEGNPKELGINPTPPATRQVLSLTSGIMRKHQKLEPEPENGMFFIDIFGDEAFQRMSDIHKVDVETLLAYLVTTSNINTPTNQRFYAALRSMIDSHPDKEKLNSKKVKLEAVGYSLN</sequence>